<evidence type="ECO:0000313" key="1">
    <source>
        <dbReference type="Proteomes" id="UP000504615"/>
    </source>
</evidence>
<protein>
    <submittedName>
        <fullName evidence="2">Uncharacterized protein LOC105428775</fullName>
    </submittedName>
</protein>
<evidence type="ECO:0000313" key="2">
    <source>
        <dbReference type="RefSeq" id="XP_011639565.1"/>
    </source>
</evidence>
<dbReference type="OrthoDB" id="10491338at2759"/>
<accession>A0A6I9WF01</accession>
<dbReference type="Proteomes" id="UP000504615">
    <property type="component" value="Unplaced"/>
</dbReference>
<gene>
    <name evidence="2" type="primary">LOC105428775</name>
</gene>
<dbReference type="KEGG" id="pbar:105428775"/>
<keyword evidence="1" id="KW-1185">Reference proteome</keyword>
<sequence length="101" mass="11483">MTSRYDNAFAVGVGRCLWRIQRRPGTDISDSRAGVRDCHPTWRTARLLSGRRLSIAESHQKSITAATAFTISINLPKKHKKKTHNYLRARLALPRAIFILL</sequence>
<dbReference type="AlphaFoldDB" id="A0A6I9WF01"/>
<organism evidence="1 2">
    <name type="scientific">Pogonomyrmex barbatus</name>
    <name type="common">red harvester ant</name>
    <dbReference type="NCBI Taxonomy" id="144034"/>
    <lineage>
        <taxon>Eukaryota</taxon>
        <taxon>Metazoa</taxon>
        <taxon>Ecdysozoa</taxon>
        <taxon>Arthropoda</taxon>
        <taxon>Hexapoda</taxon>
        <taxon>Insecta</taxon>
        <taxon>Pterygota</taxon>
        <taxon>Neoptera</taxon>
        <taxon>Endopterygota</taxon>
        <taxon>Hymenoptera</taxon>
        <taxon>Apocrita</taxon>
        <taxon>Aculeata</taxon>
        <taxon>Formicoidea</taxon>
        <taxon>Formicidae</taxon>
        <taxon>Myrmicinae</taxon>
        <taxon>Pogonomyrmex</taxon>
    </lineage>
</organism>
<dbReference type="GeneID" id="105428775"/>
<name>A0A6I9WF01_9HYME</name>
<reference evidence="2" key="1">
    <citation type="submission" date="2025-08" db="UniProtKB">
        <authorList>
            <consortium name="RefSeq"/>
        </authorList>
    </citation>
    <scope>IDENTIFICATION</scope>
</reference>
<proteinExistence type="predicted"/>
<dbReference type="RefSeq" id="XP_011639565.1">
    <property type="nucleotide sequence ID" value="XM_011641263.2"/>
</dbReference>